<evidence type="ECO:0000313" key="2">
    <source>
        <dbReference type="EMBL" id="SNV24608.1"/>
    </source>
</evidence>
<accession>A0A239VSD6</accession>
<feature type="region of interest" description="Disordered" evidence="1">
    <location>
        <begin position="521"/>
        <end position="543"/>
    </location>
</feature>
<organism evidence="2 3">
    <name type="scientific">Dermatophilus congolensis</name>
    <dbReference type="NCBI Taxonomy" id="1863"/>
    <lineage>
        <taxon>Bacteria</taxon>
        <taxon>Bacillati</taxon>
        <taxon>Actinomycetota</taxon>
        <taxon>Actinomycetes</taxon>
        <taxon>Micrococcales</taxon>
        <taxon>Dermatophilaceae</taxon>
        <taxon>Dermatophilus</taxon>
    </lineage>
</organism>
<dbReference type="RefSeq" id="WP_028326574.1">
    <property type="nucleotide sequence ID" value="NZ_LT906453.1"/>
</dbReference>
<protein>
    <submittedName>
        <fullName evidence="2">Type IV secretory pathway, VirB4 components</fullName>
    </submittedName>
</protein>
<dbReference type="KEGG" id="dco:SAMEA4475696_2096"/>
<evidence type="ECO:0000313" key="3">
    <source>
        <dbReference type="Proteomes" id="UP000242637"/>
    </source>
</evidence>
<dbReference type="GeneID" id="63460274"/>
<dbReference type="SUPFAM" id="SSF52540">
    <property type="entry name" value="P-loop containing nucleoside triphosphate hydrolases"/>
    <property type="match status" value="1"/>
</dbReference>
<dbReference type="Proteomes" id="UP000242637">
    <property type="component" value="Chromosome 1"/>
</dbReference>
<dbReference type="InterPro" id="IPR027417">
    <property type="entry name" value="P-loop_NTPase"/>
</dbReference>
<reference evidence="2 3" key="1">
    <citation type="submission" date="2017-06" db="EMBL/GenBank/DDBJ databases">
        <authorList>
            <consortium name="Pathogen Informatics"/>
        </authorList>
    </citation>
    <scope>NUCLEOTIDE SEQUENCE [LARGE SCALE GENOMIC DNA]</scope>
    <source>
        <strain evidence="2 3">NCTC13039</strain>
    </source>
</reference>
<dbReference type="EMBL" id="LT906453">
    <property type="protein sequence ID" value="SNV24608.1"/>
    <property type="molecule type" value="Genomic_DNA"/>
</dbReference>
<keyword evidence="3" id="KW-1185">Reference proteome</keyword>
<name>A0A239VSD6_9MICO</name>
<dbReference type="AlphaFoldDB" id="A0A239VSD6"/>
<dbReference type="STRING" id="1121387.GCA_000429885_00464"/>
<sequence length="845" mass="93230">MTAITRLRRSLSALREHHAETKRIRTTEPYGHANLLASPITNETWLFFRLNDQTWRGRSAPQRDATIRTNATIWSQLLGERIWLRSYPTTYPTSAITQAYSNTAPQPVPTNPTTDTEGWEGHLKRQAQAINQLNATRWRTILAIRLSNRAIDRTELPLCIPGTPVPHNMHNYLPIQERVDHLTRTLTGHNPHTPWAEPMTTKSVEAVFIESMRMGLPGHGPIHPSADALQPSVQLTTLHNGETTSRYTAILRVENAPDNIDTNDLLTPPLAWFGTRTTRTDLVACGDIIDGRELKNTAELLVRQNTSIARADRAQGYDTRPEVEDGLNRARSYRREVNSTSSTLRHRFTGLIKIAVTENTPEDTAAAVRAIRAAADADNNTTLTHELGQYTDWLTFQPGREWDFTGHLTQMPIISWAAGMPQVTGKAGAETGALLGSIAGTNEVYHMDWWEGPRRNRAGTTLVTGNLGEGKSTLAVRAAYEATLSGIPTLVIDPSPHGSLARVAHLKSINHRSRIVPITKEAPPGALMPHTAIPEPRPTDFENTEEYEGDRRARASERIAHAIDMTRACLPIGMAENPDTLAAIEAACNAVGGAYGTHSQEIIDALTKEGTAGARAAAQLAGKRESLEGQLVFPATEVNPDKVIDLVSSETLTIVTIPGIEVPEANMPRSEWTSQMRQAVPILLGAARLASLHLWADRERKLQIIDELGVLAAGQSAITSLMRRSALDTRKVAAAVMWIMHTITPLTHLGDDLIRTLIGQFITFRANECNANEVAQLMRTPIGEGWSERIERLRNAEMLIRGFDDRLAITAHDWAWWTPELRSAANTTSIHTPPPVADVYGDWSA</sequence>
<dbReference type="Pfam" id="PF12846">
    <property type="entry name" value="AAA_10"/>
    <property type="match status" value="1"/>
</dbReference>
<evidence type="ECO:0000256" key="1">
    <source>
        <dbReference type="SAM" id="MobiDB-lite"/>
    </source>
</evidence>
<gene>
    <name evidence="2" type="ORF">SAMEA4475696_02096</name>
</gene>
<proteinExistence type="predicted"/>
<dbReference type="OrthoDB" id="3885223at2"/>